<keyword evidence="8" id="KW-1185">Reference proteome</keyword>
<dbReference type="Gene3D" id="3.60.130.10">
    <property type="entry name" value="Clavaminate synthase-like"/>
    <property type="match status" value="1"/>
</dbReference>
<evidence type="ECO:0000256" key="4">
    <source>
        <dbReference type="ARBA" id="ARBA00023002"/>
    </source>
</evidence>
<proteinExistence type="inferred from homology"/>
<dbReference type="Proteomes" id="UP001385951">
    <property type="component" value="Unassembled WGS sequence"/>
</dbReference>
<keyword evidence="2" id="KW-0479">Metal-binding</keyword>
<feature type="domain" description="TauD/TfdA-like" evidence="6">
    <location>
        <begin position="58"/>
        <end position="328"/>
    </location>
</feature>
<keyword evidence="3" id="KW-0223">Dioxygenase</keyword>
<organism evidence="7 8">
    <name type="scientific">Cerrena zonata</name>
    <dbReference type="NCBI Taxonomy" id="2478898"/>
    <lineage>
        <taxon>Eukaryota</taxon>
        <taxon>Fungi</taxon>
        <taxon>Dikarya</taxon>
        <taxon>Basidiomycota</taxon>
        <taxon>Agaricomycotina</taxon>
        <taxon>Agaricomycetes</taxon>
        <taxon>Polyporales</taxon>
        <taxon>Cerrenaceae</taxon>
        <taxon>Cerrena</taxon>
    </lineage>
</organism>
<dbReference type="SUPFAM" id="SSF51197">
    <property type="entry name" value="Clavaminate synthase-like"/>
    <property type="match status" value="1"/>
</dbReference>
<comment type="caution">
    <text evidence="7">The sequence shown here is derived from an EMBL/GenBank/DDBJ whole genome shotgun (WGS) entry which is preliminary data.</text>
</comment>
<comment type="similarity">
    <text evidence="1">Belongs to the TfdA dioxygenase family.</text>
</comment>
<reference evidence="7 8" key="1">
    <citation type="submission" date="2022-09" db="EMBL/GenBank/DDBJ databases">
        <authorList>
            <person name="Palmer J.M."/>
        </authorList>
    </citation>
    <scope>NUCLEOTIDE SEQUENCE [LARGE SCALE GENOMIC DNA]</scope>
    <source>
        <strain evidence="7 8">DSM 7382</strain>
    </source>
</reference>
<protein>
    <recommendedName>
        <fullName evidence="6">TauD/TfdA-like domain-containing protein</fullName>
    </recommendedName>
</protein>
<evidence type="ECO:0000313" key="7">
    <source>
        <dbReference type="EMBL" id="KAK7694018.1"/>
    </source>
</evidence>
<gene>
    <name evidence="7" type="ORF">QCA50_003594</name>
</gene>
<dbReference type="Pfam" id="PF02668">
    <property type="entry name" value="TauD"/>
    <property type="match status" value="1"/>
</dbReference>
<evidence type="ECO:0000259" key="6">
    <source>
        <dbReference type="Pfam" id="PF02668"/>
    </source>
</evidence>
<evidence type="ECO:0000256" key="5">
    <source>
        <dbReference type="ARBA" id="ARBA00023004"/>
    </source>
</evidence>
<sequence>MVSTQSSVPPPPLYPAYLPVRPEGPSASVPHPPFEAEEPALRADPAKPTIFKHEGLTYKNLTPRIGTELRGIQLSQLDAKGLDEVALLAAERGVLVFRDQDFADIGADKQRELARHFGPLHRHASMGYPAGTSSEFHVVYADEKIGNFRDLLGPHTSYDLWHIDQTWEINPPSTTFFWVLENPESGGGDTAFSSLTHAYQALSPSFRKTLEGLVVRHTSASIGEIKRMGYEKATKEAAITEHPLVIKHPVTGEPVLYVNPTIGREIVGFKPEESDLLLNFLHQHIRSLDFQARASWEPKTVVVWDQRTTAHSAIPDYADGTRRHMVRLSPLGATPQPYGEIPGWQS</sequence>
<dbReference type="GO" id="GO:0016706">
    <property type="term" value="F:2-oxoglutarate-dependent dioxygenase activity"/>
    <property type="evidence" value="ECO:0007669"/>
    <property type="project" value="TreeGrafter"/>
</dbReference>
<dbReference type="InterPro" id="IPR042098">
    <property type="entry name" value="TauD-like_sf"/>
</dbReference>
<dbReference type="EMBL" id="JASBNA010000003">
    <property type="protein sequence ID" value="KAK7694018.1"/>
    <property type="molecule type" value="Genomic_DNA"/>
</dbReference>
<evidence type="ECO:0000256" key="1">
    <source>
        <dbReference type="ARBA" id="ARBA00005896"/>
    </source>
</evidence>
<name>A0AAW0GK95_9APHY</name>
<dbReference type="InterPro" id="IPR051323">
    <property type="entry name" value="AtsK-like"/>
</dbReference>
<evidence type="ECO:0000256" key="2">
    <source>
        <dbReference type="ARBA" id="ARBA00022723"/>
    </source>
</evidence>
<evidence type="ECO:0000313" key="8">
    <source>
        <dbReference type="Proteomes" id="UP001385951"/>
    </source>
</evidence>
<dbReference type="GO" id="GO:0046872">
    <property type="term" value="F:metal ion binding"/>
    <property type="evidence" value="ECO:0007669"/>
    <property type="project" value="UniProtKB-KW"/>
</dbReference>
<evidence type="ECO:0000256" key="3">
    <source>
        <dbReference type="ARBA" id="ARBA00022964"/>
    </source>
</evidence>
<dbReference type="GO" id="GO:0005737">
    <property type="term" value="C:cytoplasm"/>
    <property type="evidence" value="ECO:0007669"/>
    <property type="project" value="TreeGrafter"/>
</dbReference>
<keyword evidence="5" id="KW-0408">Iron</keyword>
<dbReference type="PANTHER" id="PTHR30468">
    <property type="entry name" value="ALPHA-KETOGLUTARATE-DEPENDENT SULFONATE DIOXYGENASE"/>
    <property type="match status" value="1"/>
</dbReference>
<dbReference type="PANTHER" id="PTHR30468:SF1">
    <property type="entry name" value="ALPHA-KETOGLUTARATE-DEPENDENT SULFONATE DIOXYGENASE"/>
    <property type="match status" value="1"/>
</dbReference>
<accession>A0AAW0GK95</accession>
<dbReference type="AlphaFoldDB" id="A0AAW0GK95"/>
<keyword evidence="4" id="KW-0560">Oxidoreductase</keyword>
<dbReference type="InterPro" id="IPR003819">
    <property type="entry name" value="TauD/TfdA-like"/>
</dbReference>